<keyword evidence="2" id="KW-1185">Reference proteome</keyword>
<sequence>MSTSDLDHSIRRPSRQPQTQRYERYLYTYNMLLGTTPLQFLISVEPASSKHARGKVSFHLSLKANGVERPIGEPTTMNLSLDPKALDFVIFAFPGNPSLPAGCQYSLRVWLRANNVDHRLFGEDGIWIGKDPDFSTIRDASFARLKSVDADKQIYHGLVGKALVNFVVRWRYFGEGLYKYSMEYEAGGAGGTIFEDIRMRFDCDPKTITFLIYTVPMESKPPGGTHRLRVWLRTLVNLSAIDPSMAHPLPFNDSYVYQRIYRSDNLRIGGRLDFASLSQKVITGFASGPPQVITSDAPSSRHSSFDMKPRLSYDGL</sequence>
<dbReference type="Proteomes" id="UP000308600">
    <property type="component" value="Unassembled WGS sequence"/>
</dbReference>
<evidence type="ECO:0000313" key="2">
    <source>
        <dbReference type="Proteomes" id="UP000308600"/>
    </source>
</evidence>
<dbReference type="EMBL" id="ML208290">
    <property type="protein sequence ID" value="TFK71995.1"/>
    <property type="molecule type" value="Genomic_DNA"/>
</dbReference>
<protein>
    <submittedName>
        <fullName evidence="1">Uncharacterized protein</fullName>
    </submittedName>
</protein>
<proteinExistence type="predicted"/>
<evidence type="ECO:0000313" key="1">
    <source>
        <dbReference type="EMBL" id="TFK71995.1"/>
    </source>
</evidence>
<reference evidence="1 2" key="1">
    <citation type="journal article" date="2019" name="Nat. Ecol. Evol.">
        <title>Megaphylogeny resolves global patterns of mushroom evolution.</title>
        <authorList>
            <person name="Varga T."/>
            <person name="Krizsan K."/>
            <person name="Foldi C."/>
            <person name="Dima B."/>
            <person name="Sanchez-Garcia M."/>
            <person name="Sanchez-Ramirez S."/>
            <person name="Szollosi G.J."/>
            <person name="Szarkandi J.G."/>
            <person name="Papp V."/>
            <person name="Albert L."/>
            <person name="Andreopoulos W."/>
            <person name="Angelini C."/>
            <person name="Antonin V."/>
            <person name="Barry K.W."/>
            <person name="Bougher N.L."/>
            <person name="Buchanan P."/>
            <person name="Buyck B."/>
            <person name="Bense V."/>
            <person name="Catcheside P."/>
            <person name="Chovatia M."/>
            <person name="Cooper J."/>
            <person name="Damon W."/>
            <person name="Desjardin D."/>
            <person name="Finy P."/>
            <person name="Geml J."/>
            <person name="Haridas S."/>
            <person name="Hughes K."/>
            <person name="Justo A."/>
            <person name="Karasinski D."/>
            <person name="Kautmanova I."/>
            <person name="Kiss B."/>
            <person name="Kocsube S."/>
            <person name="Kotiranta H."/>
            <person name="LaButti K.M."/>
            <person name="Lechner B.E."/>
            <person name="Liimatainen K."/>
            <person name="Lipzen A."/>
            <person name="Lukacs Z."/>
            <person name="Mihaltcheva S."/>
            <person name="Morgado L.N."/>
            <person name="Niskanen T."/>
            <person name="Noordeloos M.E."/>
            <person name="Ohm R.A."/>
            <person name="Ortiz-Santana B."/>
            <person name="Ovrebo C."/>
            <person name="Racz N."/>
            <person name="Riley R."/>
            <person name="Savchenko A."/>
            <person name="Shiryaev A."/>
            <person name="Soop K."/>
            <person name="Spirin V."/>
            <person name="Szebenyi C."/>
            <person name="Tomsovsky M."/>
            <person name="Tulloss R.E."/>
            <person name="Uehling J."/>
            <person name="Grigoriev I.V."/>
            <person name="Vagvolgyi C."/>
            <person name="Papp T."/>
            <person name="Martin F.M."/>
            <person name="Miettinen O."/>
            <person name="Hibbett D.S."/>
            <person name="Nagy L.G."/>
        </authorList>
    </citation>
    <scope>NUCLEOTIDE SEQUENCE [LARGE SCALE GENOMIC DNA]</scope>
    <source>
        <strain evidence="1 2">NL-1719</strain>
    </source>
</reference>
<gene>
    <name evidence="1" type="ORF">BDN72DRAFT_764004</name>
</gene>
<organism evidence="1 2">
    <name type="scientific">Pluteus cervinus</name>
    <dbReference type="NCBI Taxonomy" id="181527"/>
    <lineage>
        <taxon>Eukaryota</taxon>
        <taxon>Fungi</taxon>
        <taxon>Dikarya</taxon>
        <taxon>Basidiomycota</taxon>
        <taxon>Agaricomycotina</taxon>
        <taxon>Agaricomycetes</taxon>
        <taxon>Agaricomycetidae</taxon>
        <taxon>Agaricales</taxon>
        <taxon>Pluteineae</taxon>
        <taxon>Pluteaceae</taxon>
        <taxon>Pluteus</taxon>
    </lineage>
</organism>
<name>A0ACD3B1M4_9AGAR</name>
<accession>A0ACD3B1M4</accession>